<reference evidence="5" key="1">
    <citation type="submission" date="2015-07" db="EMBL/GenBank/DDBJ databases">
        <title>Fjat-10053 dsm26.</title>
        <authorList>
            <person name="Liu B."/>
            <person name="Wang J."/>
            <person name="Zhu Y."/>
            <person name="Liu G."/>
            <person name="Chen Q."/>
            <person name="Chen Z."/>
            <person name="Lan J."/>
            <person name="Che J."/>
            <person name="Ge C."/>
            <person name="Shi H."/>
            <person name="Pan Z."/>
            <person name="Liu X."/>
        </authorList>
    </citation>
    <scope>NUCLEOTIDE SEQUENCE [LARGE SCALE GENOMIC DNA]</scope>
    <source>
        <strain evidence="5">DSM 26</strain>
    </source>
</reference>
<dbReference type="GeneID" id="66872390"/>
<evidence type="ECO:0000256" key="2">
    <source>
        <dbReference type="ARBA" id="ARBA00023125"/>
    </source>
</evidence>
<evidence type="ECO:0000313" key="5">
    <source>
        <dbReference type="Proteomes" id="UP000036780"/>
    </source>
</evidence>
<dbReference type="AlphaFoldDB" id="A0A0L0QLZ3"/>
<dbReference type="PANTHER" id="PTHR33154">
    <property type="entry name" value="TRANSCRIPTIONAL REGULATOR, ARSR FAMILY"/>
    <property type="match status" value="1"/>
</dbReference>
<dbReference type="NCBIfam" id="NF033788">
    <property type="entry name" value="HTH_metalloreg"/>
    <property type="match status" value="1"/>
</dbReference>
<keyword evidence="3" id="KW-0804">Transcription</keyword>
<dbReference type="InterPro" id="IPR011991">
    <property type="entry name" value="ArsR-like_HTH"/>
</dbReference>
<dbReference type="Pfam" id="PF01022">
    <property type="entry name" value="HTH_5"/>
    <property type="match status" value="1"/>
</dbReference>
<keyword evidence="2" id="KW-0238">DNA-binding</keyword>
<accession>A0A0L0QLZ3</accession>
<dbReference type="EMBL" id="LGTO01000007">
    <property type="protein sequence ID" value="KNE19298.1"/>
    <property type="molecule type" value="Genomic_DNA"/>
</dbReference>
<dbReference type="RefSeq" id="WP_050351826.1">
    <property type="nucleotide sequence ID" value="NZ_CP073011.1"/>
</dbReference>
<dbReference type="SMART" id="SM00418">
    <property type="entry name" value="HTH_ARSR"/>
    <property type="match status" value="1"/>
</dbReference>
<dbReference type="InterPro" id="IPR036388">
    <property type="entry name" value="WH-like_DNA-bd_sf"/>
</dbReference>
<proteinExistence type="predicted"/>
<dbReference type="OrthoDB" id="9798835at2"/>
<dbReference type="SUPFAM" id="SSF46785">
    <property type="entry name" value="Winged helix' DNA-binding domain"/>
    <property type="match status" value="1"/>
</dbReference>
<dbReference type="PRINTS" id="PR00778">
    <property type="entry name" value="HTHARSR"/>
</dbReference>
<evidence type="ECO:0000313" key="4">
    <source>
        <dbReference type="EMBL" id="KNE19298.1"/>
    </source>
</evidence>
<dbReference type="PANTHER" id="PTHR33154:SF18">
    <property type="entry name" value="ARSENICAL RESISTANCE OPERON REPRESSOR"/>
    <property type="match status" value="1"/>
</dbReference>
<dbReference type="CDD" id="cd00090">
    <property type="entry name" value="HTH_ARSR"/>
    <property type="match status" value="1"/>
</dbReference>
<dbReference type="Gene3D" id="1.10.10.10">
    <property type="entry name" value="Winged helix-like DNA-binding domain superfamily/Winged helix DNA-binding domain"/>
    <property type="match status" value="1"/>
</dbReference>
<comment type="caution">
    <text evidence="4">The sequence shown here is derived from an EMBL/GenBank/DDBJ whole genome shotgun (WGS) entry which is preliminary data.</text>
</comment>
<dbReference type="PROSITE" id="PS50987">
    <property type="entry name" value="HTH_ARSR_2"/>
    <property type="match status" value="1"/>
</dbReference>
<dbReference type="Proteomes" id="UP000036780">
    <property type="component" value="Unassembled WGS sequence"/>
</dbReference>
<keyword evidence="5" id="KW-1185">Reference proteome</keyword>
<sequence>MLTYSNAEQILKAIGEETRLKIISYLTIDSFCVCELVELLQMSQPSISQHLRRLRQVEIILEERRGKWIFYSLNKEHELYTLVLHLTSMLPSKKANIQSFVVEGKRVLCD</sequence>
<evidence type="ECO:0000256" key="3">
    <source>
        <dbReference type="ARBA" id="ARBA00023163"/>
    </source>
</evidence>
<dbReference type="InterPro" id="IPR036390">
    <property type="entry name" value="WH_DNA-bd_sf"/>
</dbReference>
<dbReference type="GO" id="GO:0003677">
    <property type="term" value="F:DNA binding"/>
    <property type="evidence" value="ECO:0007669"/>
    <property type="project" value="UniProtKB-KW"/>
</dbReference>
<dbReference type="PATRIC" id="fig|1473.5.peg.1039"/>
<gene>
    <name evidence="4" type="ORF">AFK71_12355</name>
</gene>
<dbReference type="GO" id="GO:0003700">
    <property type="term" value="F:DNA-binding transcription factor activity"/>
    <property type="evidence" value="ECO:0007669"/>
    <property type="project" value="InterPro"/>
</dbReference>
<keyword evidence="1" id="KW-0805">Transcription regulation</keyword>
<protein>
    <submittedName>
        <fullName evidence="4">Uncharacterized protein</fullName>
    </submittedName>
</protein>
<dbReference type="InterPro" id="IPR001845">
    <property type="entry name" value="HTH_ArsR_DNA-bd_dom"/>
</dbReference>
<evidence type="ECO:0000256" key="1">
    <source>
        <dbReference type="ARBA" id="ARBA00023015"/>
    </source>
</evidence>
<name>A0A0L0QLZ3_VIRPA</name>
<organism evidence="4 5">
    <name type="scientific">Virgibacillus pantothenticus</name>
    <dbReference type="NCBI Taxonomy" id="1473"/>
    <lineage>
        <taxon>Bacteria</taxon>
        <taxon>Bacillati</taxon>
        <taxon>Bacillota</taxon>
        <taxon>Bacilli</taxon>
        <taxon>Bacillales</taxon>
        <taxon>Bacillaceae</taxon>
        <taxon>Virgibacillus</taxon>
    </lineage>
</organism>
<dbReference type="InterPro" id="IPR051081">
    <property type="entry name" value="HTH_MetalResp_TranReg"/>
</dbReference>